<dbReference type="AlphaFoldDB" id="A0A2R4A8D4"/>
<evidence type="ECO:0000313" key="1">
    <source>
        <dbReference type="EMBL" id="AVR60851.1"/>
    </source>
</evidence>
<protein>
    <submittedName>
        <fullName evidence="1">Uncharacterized protein</fullName>
    </submittedName>
</protein>
<sequence>MMGQGINTLSLELDDKEALALAQFVKRLTWSDWHCCK</sequence>
<organism evidence="1">
    <name type="scientific">Escherichia coli</name>
    <dbReference type="NCBI Taxonomy" id="562"/>
    <lineage>
        <taxon>Bacteria</taxon>
        <taxon>Pseudomonadati</taxon>
        <taxon>Pseudomonadota</taxon>
        <taxon>Gammaproteobacteria</taxon>
        <taxon>Enterobacterales</taxon>
        <taxon>Enterobacteriaceae</taxon>
        <taxon>Escherichia</taxon>
    </lineage>
</organism>
<reference evidence="1" key="1">
    <citation type="submission" date="2017-09" db="EMBL/GenBank/DDBJ databases">
        <title>Comparative and phylogenetic analyses revealing multidrug resistant ST3-IncHI2 plasmids with high genetic plasticity.</title>
        <authorList>
            <person name="Fang L."/>
            <person name="Liu Y."/>
            <person name="Sun J."/>
        </authorList>
    </citation>
    <scope>NUCLEOTIDE SEQUENCE</scope>
    <source>
        <strain evidence="1">P2-3</strain>
        <plasmid evidence="1">pP2-3T</plasmid>
    </source>
</reference>
<dbReference type="Pfam" id="PF24806">
    <property type="entry name" value="DUF7706"/>
    <property type="match status" value="1"/>
</dbReference>
<geneLocation type="plasmid" evidence="1">
    <name>pP2-3T</name>
</geneLocation>
<name>A0A2R4A8D4_ECOLX</name>
<dbReference type="InterPro" id="IPR056123">
    <property type="entry name" value="DUF7706"/>
</dbReference>
<proteinExistence type="predicted"/>
<dbReference type="EMBL" id="MG014722">
    <property type="protein sequence ID" value="AVR60851.1"/>
    <property type="molecule type" value="Genomic_DNA"/>
</dbReference>
<keyword evidence="1" id="KW-0614">Plasmid</keyword>
<accession>A0A2R4A8D4</accession>